<keyword evidence="2" id="KW-0812">Transmembrane</keyword>
<dbReference type="WBParaSite" id="PSAMB.scaffold6328size9721.g28304.t1">
    <property type="protein sequence ID" value="PSAMB.scaffold6328size9721.g28304.t1"/>
    <property type="gene ID" value="PSAMB.scaffold6328size9721.g28304"/>
</dbReference>
<reference evidence="4" key="1">
    <citation type="submission" date="2022-11" db="UniProtKB">
        <authorList>
            <consortium name="WormBaseParasite"/>
        </authorList>
    </citation>
    <scope>IDENTIFICATION</scope>
</reference>
<dbReference type="PANTHER" id="PTHR21593">
    <property type="entry name" value="PRION-LIKE- Q/N-RICH -DOMAIN-BEARING PROTEIN PROTEIN"/>
    <property type="match status" value="1"/>
</dbReference>
<dbReference type="InterPro" id="IPR052823">
    <property type="entry name" value="SXP/RAL-2_related"/>
</dbReference>
<evidence type="ECO:0000313" key="4">
    <source>
        <dbReference type="WBParaSite" id="PSAMB.scaffold6328size9721.g28304.t1"/>
    </source>
</evidence>
<dbReference type="PANTHER" id="PTHR21593:SF36">
    <property type="entry name" value="DUF148 DOMAIN-CONTAINING PROTEIN-RELATED"/>
    <property type="match status" value="1"/>
</dbReference>
<keyword evidence="3" id="KW-1185">Reference proteome</keyword>
<keyword evidence="2" id="KW-1133">Transmembrane helix</keyword>
<evidence type="ECO:0000256" key="1">
    <source>
        <dbReference type="SAM" id="MobiDB-lite"/>
    </source>
</evidence>
<feature type="transmembrane region" description="Helical" evidence="2">
    <location>
        <begin position="31"/>
        <end position="55"/>
    </location>
</feature>
<feature type="compositionally biased region" description="Basic and acidic residues" evidence="1">
    <location>
        <begin position="122"/>
        <end position="143"/>
    </location>
</feature>
<dbReference type="Proteomes" id="UP000887566">
    <property type="component" value="Unplaced"/>
</dbReference>
<proteinExistence type="predicted"/>
<feature type="transmembrane region" description="Helical" evidence="2">
    <location>
        <begin position="67"/>
        <end position="85"/>
    </location>
</feature>
<feature type="region of interest" description="Disordered" evidence="1">
    <location>
        <begin position="252"/>
        <end position="295"/>
    </location>
</feature>
<organism evidence="3 4">
    <name type="scientific">Plectus sambesii</name>
    <dbReference type="NCBI Taxonomy" id="2011161"/>
    <lineage>
        <taxon>Eukaryota</taxon>
        <taxon>Metazoa</taxon>
        <taxon>Ecdysozoa</taxon>
        <taxon>Nematoda</taxon>
        <taxon>Chromadorea</taxon>
        <taxon>Plectida</taxon>
        <taxon>Plectina</taxon>
        <taxon>Plectoidea</taxon>
        <taxon>Plectidae</taxon>
        <taxon>Plectus</taxon>
    </lineage>
</organism>
<feature type="compositionally biased region" description="Basic residues" evidence="1">
    <location>
        <begin position="254"/>
        <end position="264"/>
    </location>
</feature>
<evidence type="ECO:0000313" key="3">
    <source>
        <dbReference type="Proteomes" id="UP000887566"/>
    </source>
</evidence>
<evidence type="ECO:0000256" key="2">
    <source>
        <dbReference type="SAM" id="Phobius"/>
    </source>
</evidence>
<accession>A0A914X3Z9</accession>
<feature type="compositionally biased region" description="Basic and acidic residues" evidence="1">
    <location>
        <begin position="86"/>
        <end position="113"/>
    </location>
</feature>
<keyword evidence="2" id="KW-0472">Membrane</keyword>
<feature type="region of interest" description="Disordered" evidence="1">
    <location>
        <begin position="85"/>
        <end position="148"/>
    </location>
</feature>
<name>A0A914X3Z9_9BILA</name>
<sequence>MLKPADATDVLLAESTAAIAEHFWLFTIRSLWFYLSQSPETIAALVSVSWLLTRYFRNLIAIKMNKIHLLAIFLAVIVVAAQGAHQRNEKEKPQKEEKREIKEKSEKAKDGKAPKPKHAGHQHSDKHSHEEQLTANETQRDRCGGPSFLANATNEVRADFKKIFEDKTLNNTAQEAAIAALIAEQSTDLQDAYSKFQAERAAKIAALSPKAKEAYVSIQQIMNDGNLDERTKKTKVKAIKKGVSVTERQELKDLKHHYKQHKKCDHKDESHKHPYLGVKGQRGHHSSEEGSSEEI</sequence>
<protein>
    <submittedName>
        <fullName evidence="4">DUF148 domain-containing protein</fullName>
    </submittedName>
</protein>
<dbReference type="AlphaFoldDB" id="A0A914X3Z9"/>